<dbReference type="Proteomes" id="UP000799441">
    <property type="component" value="Unassembled WGS sequence"/>
</dbReference>
<dbReference type="GO" id="GO:0005886">
    <property type="term" value="C:plasma membrane"/>
    <property type="evidence" value="ECO:0007669"/>
    <property type="project" value="TreeGrafter"/>
</dbReference>
<evidence type="ECO:0000313" key="7">
    <source>
        <dbReference type="EMBL" id="KAF2723582.1"/>
    </source>
</evidence>
<dbReference type="FunFam" id="1.20.1250.20:FF:000224">
    <property type="entry name" value="MFS transporter, putative"/>
    <property type="match status" value="1"/>
</dbReference>
<feature type="transmembrane region" description="Helical" evidence="5">
    <location>
        <begin position="447"/>
        <end position="468"/>
    </location>
</feature>
<feature type="transmembrane region" description="Helical" evidence="5">
    <location>
        <begin position="218"/>
        <end position="238"/>
    </location>
</feature>
<evidence type="ECO:0000256" key="2">
    <source>
        <dbReference type="ARBA" id="ARBA00022692"/>
    </source>
</evidence>
<dbReference type="OrthoDB" id="5215911at2759"/>
<comment type="subcellular location">
    <subcellularLocation>
        <location evidence="1">Membrane</location>
        <topology evidence="1">Multi-pass membrane protein</topology>
    </subcellularLocation>
</comment>
<feature type="domain" description="Major facilitator superfamily (MFS) profile" evidence="6">
    <location>
        <begin position="61"/>
        <end position="533"/>
    </location>
</feature>
<organism evidence="7 8">
    <name type="scientific">Polychaeton citri CBS 116435</name>
    <dbReference type="NCBI Taxonomy" id="1314669"/>
    <lineage>
        <taxon>Eukaryota</taxon>
        <taxon>Fungi</taxon>
        <taxon>Dikarya</taxon>
        <taxon>Ascomycota</taxon>
        <taxon>Pezizomycotina</taxon>
        <taxon>Dothideomycetes</taxon>
        <taxon>Dothideomycetidae</taxon>
        <taxon>Capnodiales</taxon>
        <taxon>Capnodiaceae</taxon>
        <taxon>Polychaeton</taxon>
    </lineage>
</organism>
<dbReference type="InterPro" id="IPR011701">
    <property type="entry name" value="MFS"/>
</dbReference>
<dbReference type="SUPFAM" id="SSF103473">
    <property type="entry name" value="MFS general substrate transporter"/>
    <property type="match status" value="1"/>
</dbReference>
<comment type="caution">
    <text evidence="7">The sequence shown here is derived from an EMBL/GenBank/DDBJ whole genome shotgun (WGS) entry which is preliminary data.</text>
</comment>
<dbReference type="Gene3D" id="1.20.1250.20">
    <property type="entry name" value="MFS general substrate transporter like domains"/>
    <property type="match status" value="1"/>
</dbReference>
<dbReference type="EMBL" id="MU003775">
    <property type="protein sequence ID" value="KAF2723582.1"/>
    <property type="molecule type" value="Genomic_DNA"/>
</dbReference>
<dbReference type="GO" id="GO:0022857">
    <property type="term" value="F:transmembrane transporter activity"/>
    <property type="evidence" value="ECO:0007669"/>
    <property type="project" value="InterPro"/>
</dbReference>
<feature type="transmembrane region" description="Helical" evidence="5">
    <location>
        <begin position="510"/>
        <end position="531"/>
    </location>
</feature>
<evidence type="ECO:0000259" key="6">
    <source>
        <dbReference type="PROSITE" id="PS50850"/>
    </source>
</evidence>
<gene>
    <name evidence="7" type="ORF">K431DRAFT_242384</name>
</gene>
<feature type="transmembrane region" description="Helical" evidence="5">
    <location>
        <begin position="330"/>
        <end position="352"/>
    </location>
</feature>
<dbReference type="GO" id="GO:0000324">
    <property type="term" value="C:fungal-type vacuole"/>
    <property type="evidence" value="ECO:0007669"/>
    <property type="project" value="TreeGrafter"/>
</dbReference>
<dbReference type="InterPro" id="IPR036259">
    <property type="entry name" value="MFS_trans_sf"/>
</dbReference>
<feature type="transmembrane region" description="Helical" evidence="5">
    <location>
        <begin position="189"/>
        <end position="212"/>
    </location>
</feature>
<name>A0A9P4UPL4_9PEZI</name>
<dbReference type="PANTHER" id="PTHR23502:SF34">
    <property type="entry name" value="PROTEIN HOL1"/>
    <property type="match status" value="1"/>
</dbReference>
<sequence>MKQHDSRHLHEEEHLAGTERIFERIEGADGTTSTSFSENVTLIPQPTRSANDPLNWSLWRKYWHATLVLFVTGFTAAISNDAGAASDQMKDALGIDYGVQNTAAGVLFVGIGYWTLLASPMPHLYGRRIQYLICLLFCIGGSIWFAETQNVQDAIWCQLFVGASEACAEALAQQSLSDLFFKHQRGTILGLYILATSVGTFLGPLISGYISLRVDWRWVGWSAAIIGGATLIVFLFGFEETSFHRDIVLQGLCPLPQDVSHNIEGGNDTLEGKESQGGIAIHASSDDHLSDHEHPSLTYWQRVRLITPAPNMIGTGFKQYFKYLFNTLRVFYFPAVVYSGIQWGAQDAWLTFYLTVEEDNWYEPPWSYTSSAVAIMNVPTLIGAAIGCFYGGWFSDYFVHRMAKRRDGISEAEDRLWLMFLPALINPAGLMMFGIGSGGGCGRAMPYAGLAMIGFGWGCAGDITMSYLMDAYPEMILEGMVGVAVINNTFACIFTFVCSDWIHASGLSSTFIAIGVLSFLFHLLTAPMLFWGKAARRWTATSYRNYLHIRDGK</sequence>
<feature type="transmembrane region" description="Helical" evidence="5">
    <location>
        <begin position="62"/>
        <end position="85"/>
    </location>
</feature>
<evidence type="ECO:0000256" key="1">
    <source>
        <dbReference type="ARBA" id="ARBA00004141"/>
    </source>
</evidence>
<dbReference type="InterPro" id="IPR020846">
    <property type="entry name" value="MFS_dom"/>
</dbReference>
<evidence type="ECO:0000256" key="4">
    <source>
        <dbReference type="ARBA" id="ARBA00023136"/>
    </source>
</evidence>
<keyword evidence="3 5" id="KW-1133">Transmembrane helix</keyword>
<feature type="transmembrane region" description="Helical" evidence="5">
    <location>
        <begin position="480"/>
        <end position="504"/>
    </location>
</feature>
<feature type="transmembrane region" description="Helical" evidence="5">
    <location>
        <begin position="372"/>
        <end position="395"/>
    </location>
</feature>
<evidence type="ECO:0000313" key="8">
    <source>
        <dbReference type="Proteomes" id="UP000799441"/>
    </source>
</evidence>
<dbReference type="PANTHER" id="PTHR23502">
    <property type="entry name" value="MAJOR FACILITATOR SUPERFAMILY"/>
    <property type="match status" value="1"/>
</dbReference>
<dbReference type="Pfam" id="PF07690">
    <property type="entry name" value="MFS_1"/>
    <property type="match status" value="1"/>
</dbReference>
<keyword evidence="4 5" id="KW-0472">Membrane</keyword>
<feature type="transmembrane region" description="Helical" evidence="5">
    <location>
        <begin position="97"/>
        <end position="117"/>
    </location>
</feature>
<protein>
    <submittedName>
        <fullName evidence="7">MFS general substrate transporter</fullName>
    </submittedName>
</protein>
<feature type="transmembrane region" description="Helical" evidence="5">
    <location>
        <begin position="416"/>
        <end position="435"/>
    </location>
</feature>
<reference evidence="7" key="1">
    <citation type="journal article" date="2020" name="Stud. Mycol.">
        <title>101 Dothideomycetes genomes: a test case for predicting lifestyles and emergence of pathogens.</title>
        <authorList>
            <person name="Haridas S."/>
            <person name="Albert R."/>
            <person name="Binder M."/>
            <person name="Bloem J."/>
            <person name="Labutti K."/>
            <person name="Salamov A."/>
            <person name="Andreopoulos B."/>
            <person name="Baker S."/>
            <person name="Barry K."/>
            <person name="Bills G."/>
            <person name="Bluhm B."/>
            <person name="Cannon C."/>
            <person name="Castanera R."/>
            <person name="Culley D."/>
            <person name="Daum C."/>
            <person name="Ezra D."/>
            <person name="Gonzalez J."/>
            <person name="Henrissat B."/>
            <person name="Kuo A."/>
            <person name="Liang C."/>
            <person name="Lipzen A."/>
            <person name="Lutzoni F."/>
            <person name="Magnuson J."/>
            <person name="Mondo S."/>
            <person name="Nolan M."/>
            <person name="Ohm R."/>
            <person name="Pangilinan J."/>
            <person name="Park H.-J."/>
            <person name="Ramirez L."/>
            <person name="Alfaro M."/>
            <person name="Sun H."/>
            <person name="Tritt A."/>
            <person name="Yoshinaga Y."/>
            <person name="Zwiers L.-H."/>
            <person name="Turgeon B."/>
            <person name="Goodwin S."/>
            <person name="Spatafora J."/>
            <person name="Crous P."/>
            <person name="Grigoriev I."/>
        </authorList>
    </citation>
    <scope>NUCLEOTIDE SEQUENCE</scope>
    <source>
        <strain evidence="7">CBS 116435</strain>
    </source>
</reference>
<evidence type="ECO:0000256" key="3">
    <source>
        <dbReference type="ARBA" id="ARBA00022989"/>
    </source>
</evidence>
<keyword evidence="8" id="KW-1185">Reference proteome</keyword>
<keyword evidence="2 5" id="KW-0812">Transmembrane</keyword>
<dbReference type="PROSITE" id="PS50850">
    <property type="entry name" value="MFS"/>
    <property type="match status" value="1"/>
</dbReference>
<accession>A0A9P4UPL4</accession>
<dbReference type="AlphaFoldDB" id="A0A9P4UPL4"/>
<proteinExistence type="predicted"/>
<evidence type="ECO:0000256" key="5">
    <source>
        <dbReference type="SAM" id="Phobius"/>
    </source>
</evidence>
<feature type="transmembrane region" description="Helical" evidence="5">
    <location>
        <begin position="129"/>
        <end position="146"/>
    </location>
</feature>